<dbReference type="EMBL" id="JACIEB010000001">
    <property type="protein sequence ID" value="MBB3981136.1"/>
    <property type="molecule type" value="Genomic_DNA"/>
</dbReference>
<dbReference type="AlphaFoldDB" id="A0A7W6GMF7"/>
<evidence type="ECO:0000313" key="1">
    <source>
        <dbReference type="EMBL" id="MBB3981136.1"/>
    </source>
</evidence>
<evidence type="ECO:0000313" key="2">
    <source>
        <dbReference type="Proteomes" id="UP000552757"/>
    </source>
</evidence>
<reference evidence="1 2" key="1">
    <citation type="submission" date="2020-08" db="EMBL/GenBank/DDBJ databases">
        <title>Genomic Encyclopedia of Type Strains, Phase IV (KMG-IV): sequencing the most valuable type-strain genomes for metagenomic binning, comparative biology and taxonomic classification.</title>
        <authorList>
            <person name="Goeker M."/>
        </authorList>
    </citation>
    <scope>NUCLEOTIDE SEQUENCE [LARGE SCALE GENOMIC DNA]</scope>
    <source>
        <strain evidence="1 2">DSM 29348</strain>
    </source>
</reference>
<proteinExistence type="predicted"/>
<dbReference type="SUPFAM" id="SSF46689">
    <property type="entry name" value="Homeodomain-like"/>
    <property type="match status" value="1"/>
</dbReference>
<organism evidence="1 2">
    <name type="scientific">Sphingobium fontiphilum</name>
    <dbReference type="NCBI Taxonomy" id="944425"/>
    <lineage>
        <taxon>Bacteria</taxon>
        <taxon>Pseudomonadati</taxon>
        <taxon>Pseudomonadota</taxon>
        <taxon>Alphaproteobacteria</taxon>
        <taxon>Sphingomonadales</taxon>
        <taxon>Sphingomonadaceae</taxon>
        <taxon>Sphingobium</taxon>
    </lineage>
</organism>
<dbReference type="InterPro" id="IPR009057">
    <property type="entry name" value="Homeodomain-like_sf"/>
</dbReference>
<keyword evidence="2" id="KW-1185">Reference proteome</keyword>
<dbReference type="Proteomes" id="UP000552757">
    <property type="component" value="Unassembled WGS sequence"/>
</dbReference>
<accession>A0A7W6GMF7</accession>
<name>A0A7W6GMF7_9SPHN</name>
<sequence>MRAIKEAEEMMKHSEEFRQAAVRFALASGLLGKWVSQYRPPDLVAAAQTDLARKNERLRLENRVLRQERDVLKRPRCSSRAKGREVRLCASLVASLAH</sequence>
<dbReference type="RefSeq" id="WP_221214241.1">
    <property type="nucleotide sequence ID" value="NZ_JACIEB010000001.1"/>
</dbReference>
<protein>
    <submittedName>
        <fullName evidence="1">Transposase</fullName>
    </submittedName>
</protein>
<gene>
    <name evidence="1" type="ORF">GGR44_000767</name>
</gene>
<comment type="caution">
    <text evidence="1">The sequence shown here is derived from an EMBL/GenBank/DDBJ whole genome shotgun (WGS) entry which is preliminary data.</text>
</comment>